<dbReference type="WBParaSite" id="DME_0000712901-mRNA-1">
    <property type="protein sequence ID" value="DME_0000712901-mRNA-1"/>
    <property type="gene ID" value="DME_0000712901"/>
</dbReference>
<accession>A0A0N4UHT3</accession>
<reference evidence="1 3" key="2">
    <citation type="submission" date="2018-11" db="EMBL/GenBank/DDBJ databases">
        <authorList>
            <consortium name="Pathogen Informatics"/>
        </authorList>
    </citation>
    <scope>NUCLEOTIDE SEQUENCE [LARGE SCALE GENOMIC DNA]</scope>
</reference>
<evidence type="ECO:0000313" key="2">
    <source>
        <dbReference type="Proteomes" id="UP000038040"/>
    </source>
</evidence>
<dbReference type="AlphaFoldDB" id="A0A0N4UHT3"/>
<name>A0A0N4UHT3_DRAME</name>
<protein>
    <submittedName>
        <fullName evidence="4">Condensin complex subunit 1</fullName>
    </submittedName>
</protein>
<reference evidence="4" key="1">
    <citation type="submission" date="2017-02" db="UniProtKB">
        <authorList>
            <consortium name="WormBaseParasite"/>
        </authorList>
    </citation>
    <scope>IDENTIFICATION</scope>
</reference>
<sequence>MLQMAAFTIINVSSTAVTARVRRLGDFFAVVIKFLMKRNYTQISCDNEEEKNDFPGIDFKSFESISAAISDAEKIVTGYEEMGDGELCCLTMLRFYNGFEWMMLLMGIAKEYNEHIPDRKGINNATIPPKIFDMLLKAFINCGAMKLNDDNWWKLMMIISQLLVRCCSQSKEFCAKFRSKSEYYNFRQICKLFDNRYSSTVQDRWYLIQLLKFIANEKNGAYAIAMAPGMSKRIIEQLEDENKFLYRAALKLVNSMVAKSFLAGKMSSEQQV</sequence>
<evidence type="ECO:0000313" key="1">
    <source>
        <dbReference type="EMBL" id="VDN59886.1"/>
    </source>
</evidence>
<proteinExistence type="predicted"/>
<evidence type="ECO:0000313" key="4">
    <source>
        <dbReference type="WBParaSite" id="DME_0000712901-mRNA-1"/>
    </source>
</evidence>
<gene>
    <name evidence="1" type="ORF">DME_LOCUS9859</name>
</gene>
<evidence type="ECO:0000313" key="3">
    <source>
        <dbReference type="Proteomes" id="UP000274756"/>
    </source>
</evidence>
<keyword evidence="3" id="KW-1185">Reference proteome</keyword>
<dbReference type="Proteomes" id="UP000038040">
    <property type="component" value="Unplaced"/>
</dbReference>
<dbReference type="Proteomes" id="UP000274756">
    <property type="component" value="Unassembled WGS sequence"/>
</dbReference>
<dbReference type="EMBL" id="UYYG01001194">
    <property type="protein sequence ID" value="VDN59886.1"/>
    <property type="molecule type" value="Genomic_DNA"/>
</dbReference>
<organism evidence="2 4">
    <name type="scientific">Dracunculus medinensis</name>
    <name type="common">Guinea worm</name>
    <dbReference type="NCBI Taxonomy" id="318479"/>
    <lineage>
        <taxon>Eukaryota</taxon>
        <taxon>Metazoa</taxon>
        <taxon>Ecdysozoa</taxon>
        <taxon>Nematoda</taxon>
        <taxon>Chromadorea</taxon>
        <taxon>Rhabditida</taxon>
        <taxon>Spirurina</taxon>
        <taxon>Dracunculoidea</taxon>
        <taxon>Dracunculidae</taxon>
        <taxon>Dracunculus</taxon>
    </lineage>
</organism>